<feature type="transmembrane region" description="Helical" evidence="1">
    <location>
        <begin position="631"/>
        <end position="650"/>
    </location>
</feature>
<feature type="transmembrane region" description="Helical" evidence="1">
    <location>
        <begin position="604"/>
        <end position="624"/>
    </location>
</feature>
<keyword evidence="1" id="KW-0472">Membrane</keyword>
<feature type="transmembrane region" description="Helical" evidence="1">
    <location>
        <begin position="6"/>
        <end position="26"/>
    </location>
</feature>
<feature type="transmembrane region" description="Helical" evidence="1">
    <location>
        <begin position="562"/>
        <end position="584"/>
    </location>
</feature>
<keyword evidence="1" id="KW-0812">Transmembrane</keyword>
<proteinExistence type="predicted"/>
<keyword evidence="1" id="KW-1133">Transmembrane helix</keyword>
<protein>
    <recommendedName>
        <fullName evidence="4">Permease</fullName>
    </recommendedName>
</protein>
<comment type="caution">
    <text evidence="2">The sequence shown here is derived from an EMBL/GenBank/DDBJ whole genome shotgun (WGS) entry which is preliminary data.</text>
</comment>
<gene>
    <name evidence="2" type="ORF">GCM10009560_27430</name>
</gene>
<organism evidence="2 3">
    <name type="scientific">Nonomuraea longicatena</name>
    <dbReference type="NCBI Taxonomy" id="83682"/>
    <lineage>
        <taxon>Bacteria</taxon>
        <taxon>Bacillati</taxon>
        <taxon>Actinomycetota</taxon>
        <taxon>Actinomycetes</taxon>
        <taxon>Streptosporangiales</taxon>
        <taxon>Streptosporangiaceae</taxon>
        <taxon>Nonomuraea</taxon>
    </lineage>
</organism>
<accession>A0ABN1PCR7</accession>
<dbReference type="Proteomes" id="UP001501578">
    <property type="component" value="Unassembled WGS sequence"/>
</dbReference>
<evidence type="ECO:0000313" key="2">
    <source>
        <dbReference type="EMBL" id="GAA0925775.1"/>
    </source>
</evidence>
<feature type="transmembrane region" description="Helical" evidence="1">
    <location>
        <begin position="252"/>
        <end position="278"/>
    </location>
</feature>
<keyword evidence="3" id="KW-1185">Reference proteome</keyword>
<feature type="transmembrane region" description="Helical" evidence="1">
    <location>
        <begin position="220"/>
        <end position="240"/>
    </location>
</feature>
<sequence>MGMLHRSITFAYAALLGFAVIMAFSVMQMRDRDGIVGADAVVRVSGEGAVPSGRVADLIADFVRTERVNIGREAPDLTDPGNRRRLYLAVGNPEAGSANWLPDGYPGFDSAMRTEVLGFASGVHAGGYYSIFGDPDQAERLRAGFERLGFTAETEPMVSPSQRVLRHFADGPLLWCFLIAVTATVSLVGLGVGLGARAYGTRRALGGSYPAVLAGDLRRVAGFLARAVPVTAAGVLAVLLPHNGLHQIADFAWIAAGLAGALASIAVVTHAAALALVFRPPLPDALRDAGLGVLAVVGAYAVRVPAVMLTFTVAAAAVGSWRVVGDQRAGEGRWAEAGAAVRVMLSGTSVDLANVDAMERAVGNWLRRADGDGRLVLASRRQLRDFLPAVADGGRDVLVVNGAYLTRQQVLLASGRRAGGAAEAQVLIPPDLAKRSSQLAEGVGGWVAYMGGLSRTPVEKVLFHGLRGGQSLFTYGSGPDVVHDHVLRDPVVVVLPASPRFLVDTEYTAYASRGAAIFPEPDDVARARAGGKLGDYVNGVQPVAQRAADQYRSRVVEFRDHLVNLGAAIAVLLITAVGVCAAYAGGNVRQTFARRAGHSLLRTYGPLLVLEAALASAFVTWSLGGVGGDPVAVAITAVGICLVVVALAVLDRRF</sequence>
<evidence type="ECO:0000313" key="3">
    <source>
        <dbReference type="Proteomes" id="UP001501578"/>
    </source>
</evidence>
<dbReference type="EMBL" id="BAAAHQ010000011">
    <property type="protein sequence ID" value="GAA0925775.1"/>
    <property type="molecule type" value="Genomic_DNA"/>
</dbReference>
<feature type="transmembrane region" description="Helical" evidence="1">
    <location>
        <begin position="173"/>
        <end position="200"/>
    </location>
</feature>
<evidence type="ECO:0000256" key="1">
    <source>
        <dbReference type="SAM" id="Phobius"/>
    </source>
</evidence>
<feature type="transmembrane region" description="Helical" evidence="1">
    <location>
        <begin position="290"/>
        <end position="318"/>
    </location>
</feature>
<name>A0ABN1PCR7_9ACTN</name>
<evidence type="ECO:0008006" key="4">
    <source>
        <dbReference type="Google" id="ProtNLM"/>
    </source>
</evidence>
<reference evidence="2 3" key="1">
    <citation type="journal article" date="2019" name="Int. J. Syst. Evol. Microbiol.">
        <title>The Global Catalogue of Microorganisms (GCM) 10K type strain sequencing project: providing services to taxonomists for standard genome sequencing and annotation.</title>
        <authorList>
            <consortium name="The Broad Institute Genomics Platform"/>
            <consortium name="The Broad Institute Genome Sequencing Center for Infectious Disease"/>
            <person name="Wu L."/>
            <person name="Ma J."/>
        </authorList>
    </citation>
    <scope>NUCLEOTIDE SEQUENCE [LARGE SCALE GENOMIC DNA]</scope>
    <source>
        <strain evidence="2 3">JCM 11136</strain>
    </source>
</reference>